<dbReference type="Proteomes" id="UP001156708">
    <property type="component" value="Unassembled WGS sequence"/>
</dbReference>
<gene>
    <name evidence="5" type="ORF">GCM10007872_00550</name>
</gene>
<dbReference type="Gene3D" id="3.40.630.30">
    <property type="match status" value="1"/>
</dbReference>
<evidence type="ECO:0000259" key="4">
    <source>
        <dbReference type="PROSITE" id="PS51186"/>
    </source>
</evidence>
<evidence type="ECO:0000256" key="1">
    <source>
        <dbReference type="ARBA" id="ARBA00022679"/>
    </source>
</evidence>
<keyword evidence="1" id="KW-0808">Transferase</keyword>
<evidence type="ECO:0000313" key="5">
    <source>
        <dbReference type="EMBL" id="GLQ83147.1"/>
    </source>
</evidence>
<dbReference type="InterPro" id="IPR051531">
    <property type="entry name" value="N-acetyltransferase"/>
</dbReference>
<dbReference type="GO" id="GO:0016747">
    <property type="term" value="F:acyltransferase activity, transferring groups other than amino-acyl groups"/>
    <property type="evidence" value="ECO:0007669"/>
    <property type="project" value="InterPro"/>
</dbReference>
<sequence>MIAPLLTKRLRLRTPNADDLYRYLAYRNDTAALAAQMMQPVELKEAELFLAAQSRMAPEAYGWRMLAVEKSDKPGLIGEVGVFIGAEEPQKGDIGWWFAANHQGQGYALEAGTALIEWCFAHRPLHRLTAHCLIANDASQRLMRRLGLRQESQTVESRYFNGCWHDEVGYALLRREWLELGSGPIDLITDNGFSIPPSQRLHRSFCSAGQSSHGTATAGESGL</sequence>
<name>A0AA37SCD8_9PROT</name>
<evidence type="ECO:0000256" key="2">
    <source>
        <dbReference type="ARBA" id="ARBA00023315"/>
    </source>
</evidence>
<dbReference type="SUPFAM" id="SSF55729">
    <property type="entry name" value="Acyl-CoA N-acyltransferases (Nat)"/>
    <property type="match status" value="1"/>
</dbReference>
<keyword evidence="6" id="KW-1185">Reference proteome</keyword>
<dbReference type="InterPro" id="IPR016181">
    <property type="entry name" value="Acyl_CoA_acyltransferase"/>
</dbReference>
<dbReference type="InterPro" id="IPR000182">
    <property type="entry name" value="GNAT_dom"/>
</dbReference>
<evidence type="ECO:0000313" key="6">
    <source>
        <dbReference type="Proteomes" id="UP001156708"/>
    </source>
</evidence>
<proteinExistence type="inferred from homology"/>
<reference evidence="6" key="1">
    <citation type="journal article" date="2019" name="Int. J. Syst. Evol. Microbiol.">
        <title>The Global Catalogue of Microorganisms (GCM) 10K type strain sequencing project: providing services to taxonomists for standard genome sequencing and annotation.</title>
        <authorList>
            <consortium name="The Broad Institute Genomics Platform"/>
            <consortium name="The Broad Institute Genome Sequencing Center for Infectious Disease"/>
            <person name="Wu L."/>
            <person name="Ma J."/>
        </authorList>
    </citation>
    <scope>NUCLEOTIDE SEQUENCE [LARGE SCALE GENOMIC DNA]</scope>
    <source>
        <strain evidence="6">NBRC 12467</strain>
    </source>
</reference>
<feature type="domain" description="N-acetyltransferase" evidence="4">
    <location>
        <begin position="10"/>
        <end position="175"/>
    </location>
</feature>
<comment type="similarity">
    <text evidence="3">Belongs to the acetyltransferase family. RimJ subfamily.</text>
</comment>
<evidence type="ECO:0000256" key="3">
    <source>
        <dbReference type="ARBA" id="ARBA00038502"/>
    </source>
</evidence>
<dbReference type="PROSITE" id="PS51186">
    <property type="entry name" value="GNAT"/>
    <property type="match status" value="1"/>
</dbReference>
<dbReference type="EMBL" id="BSNZ01000002">
    <property type="protein sequence ID" value="GLQ83147.1"/>
    <property type="molecule type" value="Genomic_DNA"/>
</dbReference>
<dbReference type="AlphaFoldDB" id="A0AA37SCD8"/>
<dbReference type="Pfam" id="PF13302">
    <property type="entry name" value="Acetyltransf_3"/>
    <property type="match status" value="1"/>
</dbReference>
<comment type="caution">
    <text evidence="5">The sequence shown here is derived from an EMBL/GenBank/DDBJ whole genome shotgun (WGS) entry which is preliminary data.</text>
</comment>
<dbReference type="PANTHER" id="PTHR43792">
    <property type="entry name" value="GNAT FAMILY, PUTATIVE (AFU_ORTHOLOGUE AFUA_3G00765)-RELATED-RELATED"/>
    <property type="match status" value="1"/>
</dbReference>
<protein>
    <submittedName>
        <fullName evidence="5">N-acetyltransferase</fullName>
    </submittedName>
</protein>
<organism evidence="5 6">
    <name type="scientific">Gluconobacter sphaericus NBRC 12467</name>
    <dbReference type="NCBI Taxonomy" id="1307951"/>
    <lineage>
        <taxon>Bacteria</taxon>
        <taxon>Pseudomonadati</taxon>
        <taxon>Pseudomonadota</taxon>
        <taxon>Alphaproteobacteria</taxon>
        <taxon>Acetobacterales</taxon>
        <taxon>Acetobacteraceae</taxon>
        <taxon>Gluconobacter</taxon>
    </lineage>
</organism>
<accession>A0AA37SCD8</accession>
<dbReference type="PANTHER" id="PTHR43792:SF8">
    <property type="entry name" value="[RIBOSOMAL PROTEIN US5]-ALANINE N-ACETYLTRANSFERASE"/>
    <property type="match status" value="1"/>
</dbReference>
<keyword evidence="2" id="KW-0012">Acyltransferase</keyword>